<feature type="transmembrane region" description="Helical" evidence="7">
    <location>
        <begin position="52"/>
        <end position="70"/>
    </location>
</feature>
<dbReference type="GO" id="GO:0005524">
    <property type="term" value="F:ATP binding"/>
    <property type="evidence" value="ECO:0007669"/>
    <property type="project" value="UniProtKB-KW"/>
</dbReference>
<dbReference type="InterPro" id="IPR036097">
    <property type="entry name" value="HisK_dim/P_sf"/>
</dbReference>
<feature type="transmembrane region" description="Helical" evidence="7">
    <location>
        <begin position="166"/>
        <end position="186"/>
    </location>
</feature>
<dbReference type="SUPFAM" id="SSF55874">
    <property type="entry name" value="ATPase domain of HSP90 chaperone/DNA topoisomerase II/histidine kinase"/>
    <property type="match status" value="1"/>
</dbReference>
<dbReference type="Gene3D" id="3.30.565.10">
    <property type="entry name" value="Histidine kinase-like ATPase, C-terminal domain"/>
    <property type="match status" value="1"/>
</dbReference>
<keyword evidence="3" id="KW-0547">Nucleotide-binding</keyword>
<gene>
    <name evidence="9" type="ORF">ACFOX3_12845</name>
</gene>
<evidence type="ECO:0000256" key="5">
    <source>
        <dbReference type="ARBA" id="ARBA00022840"/>
    </source>
</evidence>
<accession>A0ABV8V6R8</accession>
<evidence type="ECO:0000313" key="10">
    <source>
        <dbReference type="Proteomes" id="UP001595840"/>
    </source>
</evidence>
<feature type="transmembrane region" description="Helical" evidence="7">
    <location>
        <begin position="128"/>
        <end position="146"/>
    </location>
</feature>
<evidence type="ECO:0000259" key="8">
    <source>
        <dbReference type="PROSITE" id="PS50109"/>
    </source>
</evidence>
<dbReference type="InterPro" id="IPR036890">
    <property type="entry name" value="HATPase_C_sf"/>
</dbReference>
<keyword evidence="7" id="KW-1133">Transmembrane helix</keyword>
<reference evidence="10" key="1">
    <citation type="journal article" date="2019" name="Int. J. Syst. Evol. Microbiol.">
        <title>The Global Catalogue of Microorganisms (GCM) 10K type strain sequencing project: providing services to taxonomists for standard genome sequencing and annotation.</title>
        <authorList>
            <consortium name="The Broad Institute Genomics Platform"/>
            <consortium name="The Broad Institute Genome Sequencing Center for Infectious Disease"/>
            <person name="Wu L."/>
            <person name="Ma J."/>
        </authorList>
    </citation>
    <scope>NUCLEOTIDE SEQUENCE [LARGE SCALE GENOMIC DNA]</scope>
    <source>
        <strain evidence="10">CECT 8570</strain>
    </source>
</reference>
<evidence type="ECO:0000313" key="9">
    <source>
        <dbReference type="EMBL" id="MFC4363194.1"/>
    </source>
</evidence>
<protein>
    <submittedName>
        <fullName evidence="9">ATP-binding protein</fullName>
    </submittedName>
</protein>
<dbReference type="InterPro" id="IPR003594">
    <property type="entry name" value="HATPase_dom"/>
</dbReference>
<evidence type="ECO:0000256" key="7">
    <source>
        <dbReference type="SAM" id="Phobius"/>
    </source>
</evidence>
<dbReference type="EMBL" id="JBHSCX010000020">
    <property type="protein sequence ID" value="MFC4363194.1"/>
    <property type="molecule type" value="Genomic_DNA"/>
</dbReference>
<dbReference type="SUPFAM" id="SSF47384">
    <property type="entry name" value="Homodimeric domain of signal transducing histidine kinase"/>
    <property type="match status" value="1"/>
</dbReference>
<keyword evidence="5 9" id="KW-0067">ATP-binding</keyword>
<evidence type="ECO:0000256" key="6">
    <source>
        <dbReference type="ARBA" id="ARBA00023012"/>
    </source>
</evidence>
<feature type="transmembrane region" description="Helical" evidence="7">
    <location>
        <begin position="82"/>
        <end position="100"/>
    </location>
</feature>
<organism evidence="9 10">
    <name type="scientific">Simiduia curdlanivorans</name>
    <dbReference type="NCBI Taxonomy" id="1492769"/>
    <lineage>
        <taxon>Bacteria</taxon>
        <taxon>Pseudomonadati</taxon>
        <taxon>Pseudomonadota</taxon>
        <taxon>Gammaproteobacteria</taxon>
        <taxon>Cellvibrionales</taxon>
        <taxon>Cellvibrionaceae</taxon>
        <taxon>Simiduia</taxon>
    </lineage>
</organism>
<keyword evidence="7" id="KW-0812">Transmembrane</keyword>
<keyword evidence="2" id="KW-0808">Transferase</keyword>
<keyword evidence="1" id="KW-0597">Phosphoprotein</keyword>
<feature type="transmembrane region" description="Helical" evidence="7">
    <location>
        <begin position="21"/>
        <end position="40"/>
    </location>
</feature>
<feature type="domain" description="Histidine kinase" evidence="8">
    <location>
        <begin position="222"/>
        <end position="430"/>
    </location>
</feature>
<evidence type="ECO:0000256" key="3">
    <source>
        <dbReference type="ARBA" id="ARBA00022741"/>
    </source>
</evidence>
<proteinExistence type="predicted"/>
<keyword evidence="7" id="KW-0472">Membrane</keyword>
<name>A0ABV8V6R8_9GAMM</name>
<dbReference type="Gene3D" id="1.10.287.130">
    <property type="match status" value="1"/>
</dbReference>
<dbReference type="Pfam" id="PF02518">
    <property type="entry name" value="HATPase_c"/>
    <property type="match status" value="1"/>
</dbReference>
<dbReference type="RefSeq" id="WP_290260850.1">
    <property type="nucleotide sequence ID" value="NZ_JAUFQG010000004.1"/>
</dbReference>
<dbReference type="PROSITE" id="PS50109">
    <property type="entry name" value="HIS_KIN"/>
    <property type="match status" value="1"/>
</dbReference>
<evidence type="ECO:0000256" key="1">
    <source>
        <dbReference type="ARBA" id="ARBA00022553"/>
    </source>
</evidence>
<evidence type="ECO:0000256" key="4">
    <source>
        <dbReference type="ARBA" id="ARBA00022777"/>
    </source>
</evidence>
<keyword evidence="4" id="KW-0418">Kinase</keyword>
<keyword evidence="6" id="KW-0902">Two-component regulatory system</keyword>
<dbReference type="Proteomes" id="UP001595840">
    <property type="component" value="Unassembled WGS sequence"/>
</dbReference>
<comment type="caution">
    <text evidence="9">The sequence shown here is derived from an EMBL/GenBank/DDBJ whole genome shotgun (WGS) entry which is preliminary data.</text>
</comment>
<keyword evidence="10" id="KW-1185">Reference proteome</keyword>
<dbReference type="Pfam" id="PF25323">
    <property type="entry name" value="6TM_PilS"/>
    <property type="match status" value="1"/>
</dbReference>
<dbReference type="PANTHER" id="PTHR43065:SF10">
    <property type="entry name" value="PEROXIDE STRESS-ACTIVATED HISTIDINE KINASE MAK3"/>
    <property type="match status" value="1"/>
</dbReference>
<dbReference type="InterPro" id="IPR005467">
    <property type="entry name" value="His_kinase_dom"/>
</dbReference>
<dbReference type="SMART" id="SM00387">
    <property type="entry name" value="HATPase_c"/>
    <property type="match status" value="1"/>
</dbReference>
<evidence type="ECO:0000256" key="2">
    <source>
        <dbReference type="ARBA" id="ARBA00022679"/>
    </source>
</evidence>
<dbReference type="PANTHER" id="PTHR43065">
    <property type="entry name" value="SENSOR HISTIDINE KINASE"/>
    <property type="match status" value="1"/>
</dbReference>
<sequence>MKIAQPEYSPRRQVTQNLRTLVLLRWMLLTALLLSLSAAYFKLNLVLEYQTLLWLIGVFFALNLLTHWRIQSQVRASNAEFMAQLTVDIIGLSTLLYFTGGATNPFVSYLLIPLCIAAIALPARLTFVIAALCIGCYWWLLSSYIPVQNLAPTHPMHHAPTQDSSLHIYGMWLNFVFSAGIIATFLSRMARELREQDQIIQNQREHVLRSEQLTAIATLAAGAAHELGTPLTTIKIAAKDIMAAAPSADIAEDAAVISAQIDACQNSLRKLRDQAEAGMHIQLKRQQLKIWLEHTIDQWQLINPQKCLAHDLSSLADNAFLNADTTLTQSLINLMNNAAEQSEQAITLQIELLHIDTSSPRLQLDIIDFGGRIAEQVKQQWGQPFNSNKAEGLGLGVYLSNSTIERHQGKLILLEEQARKITRIDLPIIIEPSQ</sequence>